<dbReference type="Pfam" id="PF05064">
    <property type="entry name" value="Nsp1_C"/>
    <property type="match status" value="1"/>
</dbReference>
<comment type="similarity">
    <text evidence="2">Belongs to the nucleoporin NSP1/NUP62 family.</text>
</comment>
<dbReference type="AlphaFoldDB" id="A0A165K821"/>
<evidence type="ECO:0000256" key="10">
    <source>
        <dbReference type="SAM" id="MobiDB-lite"/>
    </source>
</evidence>
<evidence type="ECO:0000259" key="11">
    <source>
        <dbReference type="Pfam" id="PF05064"/>
    </source>
</evidence>
<keyword evidence="13" id="KW-1185">Reference proteome</keyword>
<keyword evidence="4" id="KW-0509">mRNA transport</keyword>
<keyword evidence="7" id="KW-0906">Nuclear pore complex</keyword>
<dbReference type="EMBL" id="KV423914">
    <property type="protein sequence ID" value="KZT62803.1"/>
    <property type="molecule type" value="Genomic_DNA"/>
</dbReference>
<dbReference type="STRING" id="1353952.A0A165K821"/>
<keyword evidence="3" id="KW-0813">Transport</keyword>
<accession>A0A165K821</accession>
<dbReference type="GO" id="GO:0017056">
    <property type="term" value="F:structural constituent of nuclear pore"/>
    <property type="evidence" value="ECO:0007669"/>
    <property type="project" value="InterPro"/>
</dbReference>
<keyword evidence="9" id="KW-0175">Coiled coil</keyword>
<evidence type="ECO:0000256" key="7">
    <source>
        <dbReference type="ARBA" id="ARBA00023132"/>
    </source>
</evidence>
<proteinExistence type="inferred from homology"/>
<dbReference type="GO" id="GO:0006606">
    <property type="term" value="P:protein import into nucleus"/>
    <property type="evidence" value="ECO:0007669"/>
    <property type="project" value="TreeGrafter"/>
</dbReference>
<dbReference type="GO" id="GO:0051028">
    <property type="term" value="P:mRNA transport"/>
    <property type="evidence" value="ECO:0007669"/>
    <property type="project" value="UniProtKB-KW"/>
</dbReference>
<dbReference type="OrthoDB" id="344345at2759"/>
<evidence type="ECO:0000313" key="13">
    <source>
        <dbReference type="Proteomes" id="UP000076842"/>
    </source>
</evidence>
<gene>
    <name evidence="12" type="ORF">CALCODRAFT_1689</name>
</gene>
<comment type="subcellular location">
    <subcellularLocation>
        <location evidence="1">Nucleus</location>
        <location evidence="1">Nuclear pore complex</location>
    </subcellularLocation>
</comment>
<evidence type="ECO:0000256" key="9">
    <source>
        <dbReference type="SAM" id="Coils"/>
    </source>
</evidence>
<evidence type="ECO:0000256" key="4">
    <source>
        <dbReference type="ARBA" id="ARBA00022816"/>
    </source>
</evidence>
<feature type="region of interest" description="Disordered" evidence="10">
    <location>
        <begin position="201"/>
        <end position="230"/>
    </location>
</feature>
<dbReference type="Gene3D" id="1.20.5.170">
    <property type="match status" value="1"/>
</dbReference>
<evidence type="ECO:0000256" key="5">
    <source>
        <dbReference type="ARBA" id="ARBA00022927"/>
    </source>
</evidence>
<dbReference type="Proteomes" id="UP000076842">
    <property type="component" value="Unassembled WGS sequence"/>
</dbReference>
<keyword evidence="6" id="KW-0811">Translocation</keyword>
<evidence type="ECO:0000256" key="1">
    <source>
        <dbReference type="ARBA" id="ARBA00004567"/>
    </source>
</evidence>
<dbReference type="InParanoid" id="A0A165K821"/>
<dbReference type="GO" id="GO:0005543">
    <property type="term" value="F:phospholipid binding"/>
    <property type="evidence" value="ECO:0007669"/>
    <property type="project" value="TreeGrafter"/>
</dbReference>
<protein>
    <recommendedName>
        <fullName evidence="11">Nucleoporin NSP1-like C-terminal domain-containing protein</fullName>
    </recommendedName>
</protein>
<evidence type="ECO:0000256" key="3">
    <source>
        <dbReference type="ARBA" id="ARBA00022448"/>
    </source>
</evidence>
<evidence type="ECO:0000256" key="8">
    <source>
        <dbReference type="ARBA" id="ARBA00023242"/>
    </source>
</evidence>
<evidence type="ECO:0000256" key="6">
    <source>
        <dbReference type="ARBA" id="ARBA00023010"/>
    </source>
</evidence>
<dbReference type="GO" id="GO:0006405">
    <property type="term" value="P:RNA export from nucleus"/>
    <property type="evidence" value="ECO:0007669"/>
    <property type="project" value="TreeGrafter"/>
</dbReference>
<dbReference type="GO" id="GO:0044613">
    <property type="term" value="C:nuclear pore central transport channel"/>
    <property type="evidence" value="ECO:0007669"/>
    <property type="project" value="TreeGrafter"/>
</dbReference>
<keyword evidence="5" id="KW-0653">Protein transport</keyword>
<dbReference type="InterPro" id="IPR007758">
    <property type="entry name" value="Nucleoporin_NSP1_C"/>
</dbReference>
<reference evidence="12 13" key="1">
    <citation type="journal article" date="2016" name="Mol. Biol. Evol.">
        <title>Comparative Genomics of Early-Diverging Mushroom-Forming Fungi Provides Insights into the Origins of Lignocellulose Decay Capabilities.</title>
        <authorList>
            <person name="Nagy L.G."/>
            <person name="Riley R."/>
            <person name="Tritt A."/>
            <person name="Adam C."/>
            <person name="Daum C."/>
            <person name="Floudas D."/>
            <person name="Sun H."/>
            <person name="Yadav J.S."/>
            <person name="Pangilinan J."/>
            <person name="Larsson K.H."/>
            <person name="Matsuura K."/>
            <person name="Barry K."/>
            <person name="Labutti K."/>
            <person name="Kuo R."/>
            <person name="Ohm R.A."/>
            <person name="Bhattacharya S.S."/>
            <person name="Shirouzu T."/>
            <person name="Yoshinaga Y."/>
            <person name="Martin F.M."/>
            <person name="Grigoriev I.V."/>
            <person name="Hibbett D.S."/>
        </authorList>
    </citation>
    <scope>NUCLEOTIDE SEQUENCE [LARGE SCALE GENOMIC DNA]</scope>
    <source>
        <strain evidence="12 13">HHB12733</strain>
    </source>
</reference>
<dbReference type="PANTHER" id="PTHR12084">
    <property type="entry name" value="NUCLEAR PORE GLYCOPROTEIN P62-RELATED"/>
    <property type="match status" value="1"/>
</dbReference>
<dbReference type="PANTHER" id="PTHR12084:SF0">
    <property type="entry name" value="NUCLEAR PORE GLYCOPROTEIN P62"/>
    <property type="match status" value="1"/>
</dbReference>
<feature type="coiled-coil region" evidence="9">
    <location>
        <begin position="77"/>
        <end position="111"/>
    </location>
</feature>
<dbReference type="InterPro" id="IPR026010">
    <property type="entry name" value="NSP1/NUP62"/>
</dbReference>
<feature type="domain" description="Nucleoporin NSP1-like C-terminal" evidence="11">
    <location>
        <begin position="2"/>
        <end position="47"/>
    </location>
</feature>
<sequence length="230" mass="23984">MSDVNDAERTQLLVDSSLEHVETQQKELSAALDGYESLLSSMFEKNLGSSPYKTLTSSGLDAGTGGVRDLRPADKARQDAYALAERLNRELDDMSRNLAQMIDTLNALSAAGAGGAGAGAGLSAASLSFSSSGLNPASIAAAEDPVSQIVAILNSNLGTLQWIESKTRALEDKVRQTELMVAGTAAQSAGGDGPVVASAVPAQLAQSERRTTPRRTPTRSRLGMSSNTSW</sequence>
<organism evidence="12 13">
    <name type="scientific">Calocera cornea HHB12733</name>
    <dbReference type="NCBI Taxonomy" id="1353952"/>
    <lineage>
        <taxon>Eukaryota</taxon>
        <taxon>Fungi</taxon>
        <taxon>Dikarya</taxon>
        <taxon>Basidiomycota</taxon>
        <taxon>Agaricomycotina</taxon>
        <taxon>Dacrymycetes</taxon>
        <taxon>Dacrymycetales</taxon>
        <taxon>Dacrymycetaceae</taxon>
        <taxon>Calocera</taxon>
    </lineage>
</organism>
<name>A0A165K821_9BASI</name>
<keyword evidence="8" id="KW-0539">Nucleus</keyword>
<evidence type="ECO:0000313" key="12">
    <source>
        <dbReference type="EMBL" id="KZT62803.1"/>
    </source>
</evidence>
<evidence type="ECO:0000256" key="2">
    <source>
        <dbReference type="ARBA" id="ARBA00005911"/>
    </source>
</evidence>